<dbReference type="Pfam" id="PF20365">
    <property type="entry name" value="DUF6660"/>
    <property type="match status" value="1"/>
</dbReference>
<dbReference type="AlphaFoldDB" id="A0A495PYV7"/>
<proteinExistence type="predicted"/>
<sequence>MKILTIILSLYFLVLNGVPCDDSEVSLYDFQNDLLTQLDHNSDNTEQPVCVNFCLCSGCHVNIVNVDILTFSVPTFDISSEIFFHFNGSGEDIPHSLFQPPRV</sequence>
<dbReference type="InterPro" id="IPR046601">
    <property type="entry name" value="DUF6660"/>
</dbReference>
<reference evidence="1 2" key="1">
    <citation type="submission" date="2018-10" db="EMBL/GenBank/DDBJ databases">
        <title>Genomic Encyclopedia of Archaeal and Bacterial Type Strains, Phase II (KMG-II): from individual species to whole genera.</title>
        <authorList>
            <person name="Goeker M."/>
        </authorList>
    </citation>
    <scope>NUCLEOTIDE SEQUENCE [LARGE SCALE GENOMIC DNA]</scope>
    <source>
        <strain evidence="1 2">DSM 19839</strain>
    </source>
</reference>
<dbReference type="Proteomes" id="UP000276282">
    <property type="component" value="Unassembled WGS sequence"/>
</dbReference>
<organism evidence="1 2">
    <name type="scientific">Gillisia mitskevichiae</name>
    <dbReference type="NCBI Taxonomy" id="270921"/>
    <lineage>
        <taxon>Bacteria</taxon>
        <taxon>Pseudomonadati</taxon>
        <taxon>Bacteroidota</taxon>
        <taxon>Flavobacteriia</taxon>
        <taxon>Flavobacteriales</taxon>
        <taxon>Flavobacteriaceae</taxon>
        <taxon>Gillisia</taxon>
    </lineage>
</organism>
<comment type="caution">
    <text evidence="1">The sequence shown here is derived from an EMBL/GenBank/DDBJ whole genome shotgun (WGS) entry which is preliminary data.</text>
</comment>
<keyword evidence="2" id="KW-1185">Reference proteome</keyword>
<dbReference type="EMBL" id="RBLG01000001">
    <property type="protein sequence ID" value="RKS55629.1"/>
    <property type="molecule type" value="Genomic_DNA"/>
</dbReference>
<evidence type="ECO:0000313" key="1">
    <source>
        <dbReference type="EMBL" id="RKS55629.1"/>
    </source>
</evidence>
<dbReference type="RefSeq" id="WP_394337506.1">
    <property type="nucleotide sequence ID" value="NZ_RBLG01000001.1"/>
</dbReference>
<accession>A0A495PYV7</accession>
<evidence type="ECO:0000313" key="2">
    <source>
        <dbReference type="Proteomes" id="UP000276282"/>
    </source>
</evidence>
<protein>
    <submittedName>
        <fullName evidence="1">Uncharacterized protein</fullName>
    </submittedName>
</protein>
<name>A0A495PYV7_9FLAO</name>
<gene>
    <name evidence="1" type="ORF">BC962_0596</name>
</gene>